<reference evidence="1" key="1">
    <citation type="submission" date="2023-03" db="EMBL/GenBank/DDBJ databases">
        <title>Massive genome expansion in bonnet fungi (Mycena s.s.) driven by repeated elements and novel gene families across ecological guilds.</title>
        <authorList>
            <consortium name="Lawrence Berkeley National Laboratory"/>
            <person name="Harder C.B."/>
            <person name="Miyauchi S."/>
            <person name="Viragh M."/>
            <person name="Kuo A."/>
            <person name="Thoen E."/>
            <person name="Andreopoulos B."/>
            <person name="Lu D."/>
            <person name="Skrede I."/>
            <person name="Drula E."/>
            <person name="Henrissat B."/>
            <person name="Morin E."/>
            <person name="Kohler A."/>
            <person name="Barry K."/>
            <person name="LaButti K."/>
            <person name="Morin E."/>
            <person name="Salamov A."/>
            <person name="Lipzen A."/>
            <person name="Mereny Z."/>
            <person name="Hegedus B."/>
            <person name="Baldrian P."/>
            <person name="Stursova M."/>
            <person name="Weitz H."/>
            <person name="Taylor A."/>
            <person name="Grigoriev I.V."/>
            <person name="Nagy L.G."/>
            <person name="Martin F."/>
            <person name="Kauserud H."/>
        </authorList>
    </citation>
    <scope>NUCLEOTIDE SEQUENCE</scope>
    <source>
        <strain evidence="1">CBHHK067</strain>
    </source>
</reference>
<dbReference type="EMBL" id="JARKIE010000256">
    <property type="protein sequence ID" value="KAJ7660633.1"/>
    <property type="molecule type" value="Genomic_DNA"/>
</dbReference>
<protein>
    <submittedName>
        <fullName evidence="1">Uncharacterized protein</fullName>
    </submittedName>
</protein>
<proteinExistence type="predicted"/>
<keyword evidence="2" id="KW-1185">Reference proteome</keyword>
<gene>
    <name evidence="1" type="ORF">B0H17DRAFT_1337304</name>
</gene>
<dbReference type="AlphaFoldDB" id="A0AAD7G2F5"/>
<organism evidence="1 2">
    <name type="scientific">Mycena rosella</name>
    <name type="common">Pink bonnet</name>
    <name type="synonym">Agaricus rosellus</name>
    <dbReference type="NCBI Taxonomy" id="1033263"/>
    <lineage>
        <taxon>Eukaryota</taxon>
        <taxon>Fungi</taxon>
        <taxon>Dikarya</taxon>
        <taxon>Basidiomycota</taxon>
        <taxon>Agaricomycotina</taxon>
        <taxon>Agaricomycetes</taxon>
        <taxon>Agaricomycetidae</taxon>
        <taxon>Agaricales</taxon>
        <taxon>Marasmiineae</taxon>
        <taxon>Mycenaceae</taxon>
        <taxon>Mycena</taxon>
    </lineage>
</organism>
<evidence type="ECO:0000313" key="1">
    <source>
        <dbReference type="EMBL" id="KAJ7660633.1"/>
    </source>
</evidence>
<comment type="caution">
    <text evidence="1">The sequence shown here is derived from an EMBL/GenBank/DDBJ whole genome shotgun (WGS) entry which is preliminary data.</text>
</comment>
<sequence length="264" mass="30107">MNTLQELREYIKASGVTSPTSNAKISAYIETNIINHPNALFKRRVPPLDIILYALRALLAPPDAPRLHDIPDLLDFATTIEFYRVLALQKAEEALALHERYKATLTSAQAASLHAHREADDGLRALYIEVLLRYAQLDVYRLWTRAPPCTADVTLRLCEYFPALNALYTRSTASPRLFHYDLSELERNKLRLCGLNCCRFLRKSFDWAVEHRLAPETAFKTLAFAVAFPCPIDVDALRRSIDYYMNAVEGMVNELQDMFPQTDA</sequence>
<dbReference type="Proteomes" id="UP001221757">
    <property type="component" value="Unassembled WGS sequence"/>
</dbReference>
<accession>A0AAD7G2F5</accession>
<evidence type="ECO:0000313" key="2">
    <source>
        <dbReference type="Proteomes" id="UP001221757"/>
    </source>
</evidence>
<name>A0AAD7G2F5_MYCRO</name>